<dbReference type="EMBL" id="JAODYY010000021">
    <property type="protein sequence ID" value="MDH0126989.1"/>
    <property type="molecule type" value="Genomic_DNA"/>
</dbReference>
<evidence type="ECO:0000313" key="2">
    <source>
        <dbReference type="Proteomes" id="UP001158087"/>
    </source>
</evidence>
<evidence type="ECO:0000313" key="1">
    <source>
        <dbReference type="EMBL" id="MDH0126989.1"/>
    </source>
</evidence>
<proteinExistence type="predicted"/>
<dbReference type="Gene3D" id="1.10.3230.30">
    <property type="entry name" value="Phage gp6-like head-tail connector protein"/>
    <property type="match status" value="1"/>
</dbReference>
<evidence type="ECO:0008006" key="3">
    <source>
        <dbReference type="Google" id="ProtNLM"/>
    </source>
</evidence>
<sequence>MKIVQSGNPVGEVVSLDLLRKQTRNADDTGVFNSDDDAILQQYLDAAVEWVQDACGTVLLETEFTATGTNFILSFDGYPNPEITSITYVDEVGVPGTITDYEIVDNRLVIENAPRVQSATVIFTAGIGAGNVPVKLVQASLMLAEHFYDKSGEEVPAAVKAMTAHHRSFAY</sequence>
<organism evidence="1 2">
    <name type="scientific">Brucella intermedia GD04153</name>
    <dbReference type="NCBI Taxonomy" id="2975438"/>
    <lineage>
        <taxon>Bacteria</taxon>
        <taxon>Pseudomonadati</taxon>
        <taxon>Pseudomonadota</taxon>
        <taxon>Alphaproteobacteria</taxon>
        <taxon>Hyphomicrobiales</taxon>
        <taxon>Brucellaceae</taxon>
        <taxon>Brucella/Ochrobactrum group</taxon>
        <taxon>Brucella</taxon>
    </lineage>
</organism>
<gene>
    <name evidence="1" type="ORF">N7376_23755</name>
</gene>
<dbReference type="AlphaFoldDB" id="A0AA42H2U3"/>
<accession>A0AA42H2U3</accession>
<dbReference type="Proteomes" id="UP001158087">
    <property type="component" value="Unassembled WGS sequence"/>
</dbReference>
<dbReference type="CDD" id="cd08054">
    <property type="entry name" value="gp6"/>
    <property type="match status" value="1"/>
</dbReference>
<name>A0AA42H2U3_9HYPH</name>
<comment type="caution">
    <text evidence="1">The sequence shown here is derived from an EMBL/GenBank/DDBJ whole genome shotgun (WGS) entry which is preliminary data.</text>
</comment>
<reference evidence="1" key="1">
    <citation type="submission" date="2022-09" db="EMBL/GenBank/DDBJ databases">
        <title>Intensive care unit water sources are persistently colonized with multi-drug resistant bacteria and are the site of extensive horizontal gene transfer of antibiotic resistance genes.</title>
        <authorList>
            <person name="Diorio-Toth L."/>
        </authorList>
    </citation>
    <scope>NUCLEOTIDE SEQUENCE</scope>
    <source>
        <strain evidence="1">GD04153</strain>
    </source>
</reference>
<protein>
    <recommendedName>
        <fullName evidence="3">Phage gp6-like head-tail connector protein</fullName>
    </recommendedName>
</protein>